<dbReference type="Pfam" id="PF26558">
    <property type="entry name" value="DHQS_2nd"/>
    <property type="match status" value="1"/>
</dbReference>
<evidence type="ECO:0000259" key="4">
    <source>
        <dbReference type="Pfam" id="PF01959"/>
    </source>
</evidence>
<dbReference type="Proteomes" id="UP001500729">
    <property type="component" value="Unassembled WGS sequence"/>
</dbReference>
<gene>
    <name evidence="6" type="ORF">GCM10009533_71300</name>
</gene>
<feature type="domain" description="3-dehydroquinate synthase N-terminal" evidence="4">
    <location>
        <begin position="1"/>
        <end position="178"/>
    </location>
</feature>
<organism evidence="6 7">
    <name type="scientific">Saccharopolyspora erythraea</name>
    <name type="common">Streptomyces erythraeus</name>
    <dbReference type="NCBI Taxonomy" id="1836"/>
    <lineage>
        <taxon>Bacteria</taxon>
        <taxon>Bacillati</taxon>
        <taxon>Actinomycetota</taxon>
        <taxon>Actinomycetes</taxon>
        <taxon>Pseudonocardiales</taxon>
        <taxon>Pseudonocardiaceae</taxon>
        <taxon>Saccharopolyspora</taxon>
    </lineage>
</organism>
<comment type="caution">
    <text evidence="6">The sequence shown here is derived from an EMBL/GenBank/DDBJ whole genome shotgun (WGS) entry which is preliminary data.</text>
</comment>
<protein>
    <recommendedName>
        <fullName evidence="8">3-dehydroquinate synthase</fullName>
    </recommendedName>
</protein>
<dbReference type="EMBL" id="BAAAGS010000118">
    <property type="protein sequence ID" value="GAA0565309.1"/>
    <property type="molecule type" value="Genomic_DNA"/>
</dbReference>
<feature type="region of interest" description="Disordered" evidence="3">
    <location>
        <begin position="244"/>
        <end position="267"/>
    </location>
</feature>
<dbReference type="Pfam" id="PF01959">
    <property type="entry name" value="DHQS"/>
    <property type="match status" value="1"/>
</dbReference>
<dbReference type="PANTHER" id="PTHR33563:SF1">
    <property type="entry name" value="3-DEHYDROQUINATE SYNTHASE"/>
    <property type="match status" value="1"/>
</dbReference>
<keyword evidence="2" id="KW-0057">Aromatic amino acid biosynthesis</keyword>
<evidence type="ECO:0000313" key="7">
    <source>
        <dbReference type="Proteomes" id="UP001500729"/>
    </source>
</evidence>
<keyword evidence="1" id="KW-0028">Amino-acid biosynthesis</keyword>
<dbReference type="InterPro" id="IPR002812">
    <property type="entry name" value="DHQS"/>
</dbReference>
<evidence type="ECO:0000256" key="3">
    <source>
        <dbReference type="SAM" id="MobiDB-lite"/>
    </source>
</evidence>
<dbReference type="InterPro" id="IPR030960">
    <property type="entry name" value="DHQS/DOIS_N"/>
</dbReference>
<feature type="compositionally biased region" description="Basic residues" evidence="3">
    <location>
        <begin position="257"/>
        <end position="267"/>
    </location>
</feature>
<evidence type="ECO:0000259" key="5">
    <source>
        <dbReference type="Pfam" id="PF26558"/>
    </source>
</evidence>
<dbReference type="InterPro" id="IPR056179">
    <property type="entry name" value="DHQS_C"/>
</dbReference>
<proteinExistence type="predicted"/>
<feature type="domain" description="3-dehydroquinate synthase C-terminal" evidence="5">
    <location>
        <begin position="192"/>
        <end position="239"/>
    </location>
</feature>
<dbReference type="PANTHER" id="PTHR33563">
    <property type="match status" value="1"/>
</dbReference>
<evidence type="ECO:0000256" key="1">
    <source>
        <dbReference type="ARBA" id="ARBA00022605"/>
    </source>
</evidence>
<evidence type="ECO:0008006" key="8">
    <source>
        <dbReference type="Google" id="ProtNLM"/>
    </source>
</evidence>
<evidence type="ECO:0000256" key="2">
    <source>
        <dbReference type="ARBA" id="ARBA00023141"/>
    </source>
</evidence>
<keyword evidence="7" id="KW-1185">Reference proteome</keyword>
<accession>A0ABP3PGX7</accession>
<evidence type="ECO:0000313" key="6">
    <source>
        <dbReference type="EMBL" id="GAA0565309.1"/>
    </source>
</evidence>
<sequence>MKLCWLDIRGAGGAKDAIIEEAVHQRVDAVLSDDVADLASLPPTVTRVLMVSRGELPRAADEVDAVIVDSALDAERAEIAELYPKAEIGRFVEIVDSDTLDLACEAARTDPWSVLWFHEPTKIPLEIVLAAANNSKGGVITVARKMPDVEILCGVLERGSDGVMLAVNDVGDATEFKERTRASTPDLALVALTVTEINDVGMGDRACVDTCSYLREDEGLLIGSRSSGLVLSCSETHPCRTCRPGPSESTPAAFTRTRSRRTVGRTT</sequence>
<name>A0ABP3PGX7_SACER</name>
<reference evidence="7" key="1">
    <citation type="journal article" date="2019" name="Int. J. Syst. Evol. Microbiol.">
        <title>The Global Catalogue of Microorganisms (GCM) 10K type strain sequencing project: providing services to taxonomists for standard genome sequencing and annotation.</title>
        <authorList>
            <consortium name="The Broad Institute Genomics Platform"/>
            <consortium name="The Broad Institute Genome Sequencing Center for Infectious Disease"/>
            <person name="Wu L."/>
            <person name="Ma J."/>
        </authorList>
    </citation>
    <scope>NUCLEOTIDE SEQUENCE [LARGE SCALE GENOMIC DNA]</scope>
    <source>
        <strain evidence="7">JCM 10303</strain>
    </source>
</reference>